<dbReference type="Proteomes" id="UP000273811">
    <property type="component" value="Unassembled WGS sequence"/>
</dbReference>
<protein>
    <submittedName>
        <fullName evidence="1">Uncharacterized protein</fullName>
    </submittedName>
</protein>
<comment type="caution">
    <text evidence="1">The sequence shown here is derived from an EMBL/GenBank/DDBJ whole genome shotgun (WGS) entry which is preliminary data.</text>
</comment>
<evidence type="ECO:0000313" key="2">
    <source>
        <dbReference type="Proteomes" id="UP000273811"/>
    </source>
</evidence>
<proteinExistence type="predicted"/>
<dbReference type="AlphaFoldDB" id="A0A443IQJ6"/>
<keyword evidence="2" id="KW-1185">Reference proteome</keyword>
<dbReference type="RefSeq" id="WP_120073813.1">
    <property type="nucleotide sequence ID" value="NZ_CP126113.1"/>
</dbReference>
<evidence type="ECO:0000313" key="1">
    <source>
        <dbReference type="EMBL" id="RWR08447.1"/>
    </source>
</evidence>
<dbReference type="OrthoDB" id="2936275at2"/>
<name>A0A443IQJ6_9BACI</name>
<dbReference type="EMBL" id="QYTU02000025">
    <property type="protein sequence ID" value="RWR08447.1"/>
    <property type="molecule type" value="Genomic_DNA"/>
</dbReference>
<reference evidence="1" key="1">
    <citation type="submission" date="2018-12" db="EMBL/GenBank/DDBJ databases">
        <authorList>
            <person name="Sun L."/>
            <person name="Chen Z."/>
        </authorList>
    </citation>
    <scope>NUCLEOTIDE SEQUENCE [LARGE SCALE GENOMIC DNA]</scope>
    <source>
        <strain evidence="1">DSM 16012</strain>
    </source>
</reference>
<accession>A0A443IQJ6</accession>
<gene>
    <name evidence="1" type="ORF">D4N35_011775</name>
</gene>
<sequence>MRKFWSTMLAAAGISAAAYGLSKYRNGKYMKPVKNMLNSAKDMFQNSGGAANNPLMEISKELAPSELMNNQRKKRGKTSH</sequence>
<organism evidence="1 2">
    <name type="scientific">Siminovitchia fortis</name>
    <dbReference type="NCBI Taxonomy" id="254758"/>
    <lineage>
        <taxon>Bacteria</taxon>
        <taxon>Bacillati</taxon>
        <taxon>Bacillota</taxon>
        <taxon>Bacilli</taxon>
        <taxon>Bacillales</taxon>
        <taxon>Bacillaceae</taxon>
        <taxon>Siminovitchia</taxon>
    </lineage>
</organism>